<keyword evidence="4 7" id="KW-0560">Oxidoreductase</keyword>
<dbReference type="NCBIfam" id="NF002647">
    <property type="entry name" value="PRK02318.1-3"/>
    <property type="match status" value="1"/>
</dbReference>
<dbReference type="InterPro" id="IPR036291">
    <property type="entry name" value="NAD(P)-bd_dom_sf"/>
</dbReference>
<dbReference type="EMBL" id="JAGGKT010000026">
    <property type="protein sequence ID" value="MBP1934732.1"/>
    <property type="molecule type" value="Genomic_DNA"/>
</dbReference>
<dbReference type="InterPro" id="IPR013328">
    <property type="entry name" value="6PGD_dom2"/>
</dbReference>
<dbReference type="PANTHER" id="PTHR30524">
    <property type="entry name" value="MANNITOL-1-PHOSPHATE 5-DEHYDROGENASE"/>
    <property type="match status" value="1"/>
</dbReference>
<dbReference type="PROSITE" id="PS00974">
    <property type="entry name" value="MANNITOL_DHGENASE"/>
    <property type="match status" value="1"/>
</dbReference>
<evidence type="ECO:0000313" key="10">
    <source>
        <dbReference type="EMBL" id="MBP1934732.1"/>
    </source>
</evidence>
<feature type="binding site" evidence="7">
    <location>
        <begin position="3"/>
        <end position="14"/>
    </location>
    <ligand>
        <name>NAD(+)</name>
        <dbReference type="ChEBI" id="CHEBI:57540"/>
    </ligand>
</feature>
<sequence>MLAIHFGAGNIGRGFIGQLLNQAGFEVCFVDVNPELVDEINKKKQYVVTHASEDQESHLIQGVRAINGKNIEDIAKEIATADLVTTAVGVNILPFIAPAIAQGISQRIRTSPAPLNIIACENAIGGSTQLKEHVFERLEEQDKEKAMTQIGFPDAAVDRIVPLQKNEDMLTVSVEPFFEWVVNESQVAGSIPSIPGVTYVPDLTPYIERKLFTVNTGHAVIAYLGYLLGYNTISEAIQDTFVLENAKEVLSETGQLLQLKHGFDKEKHLAYIHKIIERFKNPYISDEVVRVGRSPIRKLSPHDRLVAPAMELFDYDVTPSHLAKGIASALLFDDPSDAEALELQNYLNQNGLDLTITHFTNIDGEHPLHGLITKEFADLSKMKLRR</sequence>
<gene>
    <name evidence="7" type="primary">mtlD</name>
    <name evidence="10" type="ORF">J2Z37_004752</name>
</gene>
<evidence type="ECO:0000256" key="6">
    <source>
        <dbReference type="ARBA" id="ARBA00048615"/>
    </source>
</evidence>
<protein>
    <recommendedName>
        <fullName evidence="3 7">Mannitol-1-phosphate 5-dehydrogenase</fullName>
        <ecNumber evidence="2 7">1.1.1.17</ecNumber>
    </recommendedName>
</protein>
<dbReference type="EC" id="1.1.1.17" evidence="2 7"/>
<dbReference type="Proteomes" id="UP001519343">
    <property type="component" value="Unassembled WGS sequence"/>
</dbReference>
<accession>A0ABS4GXG9</accession>
<evidence type="ECO:0000256" key="4">
    <source>
        <dbReference type="ARBA" id="ARBA00023002"/>
    </source>
</evidence>
<evidence type="ECO:0000256" key="1">
    <source>
        <dbReference type="ARBA" id="ARBA00006541"/>
    </source>
</evidence>
<dbReference type="GO" id="GO:0008926">
    <property type="term" value="F:mannitol-1-phosphate 5-dehydrogenase activity"/>
    <property type="evidence" value="ECO:0007669"/>
    <property type="project" value="UniProtKB-EC"/>
</dbReference>
<dbReference type="InterPro" id="IPR008927">
    <property type="entry name" value="6-PGluconate_DH-like_C_sf"/>
</dbReference>
<dbReference type="Pfam" id="PF08125">
    <property type="entry name" value="Mannitol_dh_C"/>
    <property type="match status" value="1"/>
</dbReference>
<dbReference type="RefSeq" id="WP_209812717.1">
    <property type="nucleotide sequence ID" value="NZ_JAGGKT010000026.1"/>
</dbReference>
<evidence type="ECO:0000256" key="3">
    <source>
        <dbReference type="ARBA" id="ARBA00016219"/>
    </source>
</evidence>
<feature type="domain" description="Mannitol dehydrogenase C-terminal" evidence="9">
    <location>
        <begin position="202"/>
        <end position="343"/>
    </location>
</feature>
<dbReference type="HAMAP" id="MF_00196">
    <property type="entry name" value="Mannitol_dehydrog"/>
    <property type="match status" value="1"/>
</dbReference>
<comment type="catalytic activity">
    <reaction evidence="6 7">
        <text>D-mannitol 1-phosphate + NAD(+) = beta-D-fructose 6-phosphate + NADH + H(+)</text>
        <dbReference type="Rhea" id="RHEA:19661"/>
        <dbReference type="ChEBI" id="CHEBI:15378"/>
        <dbReference type="ChEBI" id="CHEBI:57540"/>
        <dbReference type="ChEBI" id="CHEBI:57634"/>
        <dbReference type="ChEBI" id="CHEBI:57945"/>
        <dbReference type="ChEBI" id="CHEBI:61381"/>
        <dbReference type="EC" id="1.1.1.17"/>
    </reaction>
</comment>
<evidence type="ECO:0000259" key="8">
    <source>
        <dbReference type="Pfam" id="PF01232"/>
    </source>
</evidence>
<dbReference type="PANTHER" id="PTHR30524:SF0">
    <property type="entry name" value="ALTRONATE OXIDOREDUCTASE-RELATED"/>
    <property type="match status" value="1"/>
</dbReference>
<dbReference type="SUPFAM" id="SSF48179">
    <property type="entry name" value="6-phosphogluconate dehydrogenase C-terminal domain-like"/>
    <property type="match status" value="1"/>
</dbReference>
<keyword evidence="11" id="KW-1185">Reference proteome</keyword>
<dbReference type="InterPro" id="IPR023027">
    <property type="entry name" value="Mannitol_DH_CS"/>
</dbReference>
<comment type="similarity">
    <text evidence="1 7">Belongs to the mannitol dehydrogenase family.</text>
</comment>
<dbReference type="Gene3D" id="1.10.1040.10">
    <property type="entry name" value="N-(1-d-carboxylethyl)-l-norvaline Dehydrogenase, domain 2"/>
    <property type="match status" value="1"/>
</dbReference>
<evidence type="ECO:0000313" key="11">
    <source>
        <dbReference type="Proteomes" id="UP001519343"/>
    </source>
</evidence>
<dbReference type="InterPro" id="IPR013131">
    <property type="entry name" value="Mannitol_DH_N"/>
</dbReference>
<dbReference type="SUPFAM" id="SSF51735">
    <property type="entry name" value="NAD(P)-binding Rossmann-fold domains"/>
    <property type="match status" value="1"/>
</dbReference>
<evidence type="ECO:0000256" key="7">
    <source>
        <dbReference type="HAMAP-Rule" id="MF_00196"/>
    </source>
</evidence>
<evidence type="ECO:0000259" key="9">
    <source>
        <dbReference type="Pfam" id="PF08125"/>
    </source>
</evidence>
<dbReference type="NCBIfam" id="NF002652">
    <property type="entry name" value="PRK02318.2-5"/>
    <property type="match status" value="1"/>
</dbReference>
<dbReference type="InterPro" id="IPR013118">
    <property type="entry name" value="Mannitol_DH_C"/>
</dbReference>
<proteinExistence type="inferred from homology"/>
<feature type="domain" description="Mannitol dehydrogenase N-terminal" evidence="8">
    <location>
        <begin position="3"/>
        <end position="194"/>
    </location>
</feature>
<dbReference type="Gene3D" id="3.40.50.720">
    <property type="entry name" value="NAD(P)-binding Rossmann-like Domain"/>
    <property type="match status" value="1"/>
</dbReference>
<dbReference type="PRINTS" id="PR00084">
    <property type="entry name" value="MTLDHDRGNASE"/>
</dbReference>
<dbReference type="InterPro" id="IPR000669">
    <property type="entry name" value="Mannitol_DH"/>
</dbReference>
<keyword evidence="5 7" id="KW-0520">NAD</keyword>
<name>A0ABS4GXG9_9BACL</name>
<dbReference type="InterPro" id="IPR023028">
    <property type="entry name" value="Mannitol_1_phos_5_DH"/>
</dbReference>
<organism evidence="10 11">
    <name type="scientific">Ammoniphilus resinae</name>
    <dbReference type="NCBI Taxonomy" id="861532"/>
    <lineage>
        <taxon>Bacteria</taxon>
        <taxon>Bacillati</taxon>
        <taxon>Bacillota</taxon>
        <taxon>Bacilli</taxon>
        <taxon>Bacillales</taxon>
        <taxon>Paenibacillaceae</taxon>
        <taxon>Aneurinibacillus group</taxon>
        <taxon>Ammoniphilus</taxon>
    </lineage>
</organism>
<evidence type="ECO:0000256" key="5">
    <source>
        <dbReference type="ARBA" id="ARBA00023027"/>
    </source>
</evidence>
<comment type="caution">
    <text evidence="10">The sequence shown here is derived from an EMBL/GenBank/DDBJ whole genome shotgun (WGS) entry which is preliminary data.</text>
</comment>
<dbReference type="Pfam" id="PF01232">
    <property type="entry name" value="Mannitol_dh"/>
    <property type="match status" value="1"/>
</dbReference>
<evidence type="ECO:0000256" key="2">
    <source>
        <dbReference type="ARBA" id="ARBA00012939"/>
    </source>
</evidence>
<reference evidence="10 11" key="1">
    <citation type="submission" date="2021-03" db="EMBL/GenBank/DDBJ databases">
        <title>Genomic Encyclopedia of Type Strains, Phase IV (KMG-IV): sequencing the most valuable type-strain genomes for metagenomic binning, comparative biology and taxonomic classification.</title>
        <authorList>
            <person name="Goeker M."/>
        </authorList>
    </citation>
    <scope>NUCLEOTIDE SEQUENCE [LARGE SCALE GENOMIC DNA]</scope>
    <source>
        <strain evidence="10 11">DSM 24738</strain>
    </source>
</reference>
<dbReference type="NCBIfam" id="NF002649">
    <property type="entry name" value="PRK02318.2-1"/>
    <property type="match status" value="1"/>
</dbReference>
<dbReference type="NCBIfam" id="NF002646">
    <property type="entry name" value="PRK02318.1-2"/>
    <property type="match status" value="1"/>
</dbReference>